<evidence type="ECO:0000313" key="1">
    <source>
        <dbReference type="EMBL" id="MCI01475.1"/>
    </source>
</evidence>
<comment type="caution">
    <text evidence="1">The sequence shown here is derived from an EMBL/GenBank/DDBJ whole genome shotgun (WGS) entry which is preliminary data.</text>
</comment>
<protein>
    <submittedName>
        <fullName evidence="1">Uncharacterized protein</fullName>
    </submittedName>
</protein>
<evidence type="ECO:0000313" key="2">
    <source>
        <dbReference type="Proteomes" id="UP000265520"/>
    </source>
</evidence>
<reference evidence="1 2" key="1">
    <citation type="journal article" date="2018" name="Front. Plant Sci.">
        <title>Red Clover (Trifolium pratense) and Zigzag Clover (T. medium) - A Picture of Genomic Similarities and Differences.</title>
        <authorList>
            <person name="Dluhosova J."/>
            <person name="Istvanek J."/>
            <person name="Nedelnik J."/>
            <person name="Repkova J."/>
        </authorList>
    </citation>
    <scope>NUCLEOTIDE SEQUENCE [LARGE SCALE GENOMIC DNA]</scope>
    <source>
        <strain evidence="2">cv. 10/8</strain>
        <tissue evidence="1">Leaf</tissue>
    </source>
</reference>
<accession>A0A392NSM0</accession>
<proteinExistence type="predicted"/>
<dbReference type="EMBL" id="LXQA010046237">
    <property type="protein sequence ID" value="MCI01475.1"/>
    <property type="molecule type" value="Genomic_DNA"/>
</dbReference>
<dbReference type="AlphaFoldDB" id="A0A392NSM0"/>
<sequence length="84" mass="9295">SLRSSLFIELQDLVGPTKRIVRRIVRGRGVSFGLEVWAEGYLFSEGALALGLQQGFSSVYLILDEFILAGELQETSKKAYCPIS</sequence>
<organism evidence="1 2">
    <name type="scientific">Trifolium medium</name>
    <dbReference type="NCBI Taxonomy" id="97028"/>
    <lineage>
        <taxon>Eukaryota</taxon>
        <taxon>Viridiplantae</taxon>
        <taxon>Streptophyta</taxon>
        <taxon>Embryophyta</taxon>
        <taxon>Tracheophyta</taxon>
        <taxon>Spermatophyta</taxon>
        <taxon>Magnoliopsida</taxon>
        <taxon>eudicotyledons</taxon>
        <taxon>Gunneridae</taxon>
        <taxon>Pentapetalae</taxon>
        <taxon>rosids</taxon>
        <taxon>fabids</taxon>
        <taxon>Fabales</taxon>
        <taxon>Fabaceae</taxon>
        <taxon>Papilionoideae</taxon>
        <taxon>50 kb inversion clade</taxon>
        <taxon>NPAAA clade</taxon>
        <taxon>Hologalegina</taxon>
        <taxon>IRL clade</taxon>
        <taxon>Trifolieae</taxon>
        <taxon>Trifolium</taxon>
    </lineage>
</organism>
<feature type="non-terminal residue" evidence="1">
    <location>
        <position position="1"/>
    </location>
</feature>
<dbReference type="Proteomes" id="UP000265520">
    <property type="component" value="Unassembled WGS sequence"/>
</dbReference>
<name>A0A392NSM0_9FABA</name>
<keyword evidence="2" id="KW-1185">Reference proteome</keyword>